<evidence type="ECO:0000313" key="2">
    <source>
        <dbReference type="Proteomes" id="UP000603434"/>
    </source>
</evidence>
<organism evidence="1 2">
    <name type="scientific">Candidatus Desulfatibia profunda</name>
    <dbReference type="NCBI Taxonomy" id="2841695"/>
    <lineage>
        <taxon>Bacteria</taxon>
        <taxon>Pseudomonadati</taxon>
        <taxon>Thermodesulfobacteriota</taxon>
        <taxon>Desulfobacteria</taxon>
        <taxon>Desulfobacterales</taxon>
        <taxon>Desulfobacterales incertae sedis</taxon>
        <taxon>Candidatus Desulfatibia</taxon>
    </lineage>
</organism>
<dbReference type="InterPro" id="IPR043519">
    <property type="entry name" value="NT_sf"/>
</dbReference>
<dbReference type="EMBL" id="JACNJH010000108">
    <property type="protein sequence ID" value="MBC8360810.1"/>
    <property type="molecule type" value="Genomic_DNA"/>
</dbReference>
<dbReference type="Proteomes" id="UP000603434">
    <property type="component" value="Unassembled WGS sequence"/>
</dbReference>
<protein>
    <recommendedName>
        <fullName evidence="3">Nucleotidyltransferase family protein</fullName>
    </recommendedName>
</protein>
<evidence type="ECO:0000313" key="1">
    <source>
        <dbReference type="EMBL" id="MBC8360810.1"/>
    </source>
</evidence>
<accession>A0A8J6NL66</accession>
<dbReference type="Gene3D" id="3.30.460.40">
    <property type="match status" value="1"/>
</dbReference>
<comment type="caution">
    <text evidence="1">The sequence shown here is derived from an EMBL/GenBank/DDBJ whole genome shotgun (WGS) entry which is preliminary data.</text>
</comment>
<dbReference type="SUPFAM" id="SSF81301">
    <property type="entry name" value="Nucleotidyltransferase"/>
    <property type="match status" value="1"/>
</dbReference>
<evidence type="ECO:0008006" key="3">
    <source>
        <dbReference type="Google" id="ProtNLM"/>
    </source>
</evidence>
<sequence>MDNIILTEKLNKVLEIISRNLTQNKIPFAVIGAIALGLYGLPRFTSDIDLIVEGRLWPPLDSIMERLGYSCYQKTDAFAQFESELGAMGYIDFMFVNTPDGVAILNRSIVVEDELLGKLPVVQPADYIILKMMAIANNPDRSIKDEADLSAFMQIYRNRLLPDYFEPLDRARIYLFADRFGQRKLIEKYLDRVSNDENEEGPFKL</sequence>
<name>A0A8J6NL66_9BACT</name>
<dbReference type="AlphaFoldDB" id="A0A8J6NL66"/>
<proteinExistence type="predicted"/>
<reference evidence="1 2" key="1">
    <citation type="submission" date="2020-08" db="EMBL/GenBank/DDBJ databases">
        <title>Bridging the membrane lipid divide: bacteria of the FCB group superphylum have the potential to synthesize archaeal ether lipids.</title>
        <authorList>
            <person name="Villanueva L."/>
            <person name="Von Meijenfeldt F.A.B."/>
            <person name="Westbye A.B."/>
            <person name="Yadav S."/>
            <person name="Hopmans E.C."/>
            <person name="Dutilh B.E."/>
            <person name="Sinninghe Damste J.S."/>
        </authorList>
    </citation>
    <scope>NUCLEOTIDE SEQUENCE [LARGE SCALE GENOMIC DNA]</scope>
    <source>
        <strain evidence="1">NIOZ-UU30</strain>
    </source>
</reference>
<gene>
    <name evidence="1" type="ORF">H8E23_05385</name>
</gene>